<keyword evidence="6 7" id="KW-0472">Membrane</keyword>
<dbReference type="GO" id="GO:0055085">
    <property type="term" value="P:transmembrane transport"/>
    <property type="evidence" value="ECO:0007669"/>
    <property type="project" value="InterPro"/>
</dbReference>
<evidence type="ECO:0000259" key="8">
    <source>
        <dbReference type="PROSITE" id="PS50928"/>
    </source>
</evidence>
<feature type="transmembrane region" description="Helical" evidence="7">
    <location>
        <begin position="110"/>
        <end position="131"/>
    </location>
</feature>
<evidence type="ECO:0000313" key="10">
    <source>
        <dbReference type="Proteomes" id="UP000241639"/>
    </source>
</evidence>
<feature type="transmembrane region" description="Helical" evidence="7">
    <location>
        <begin position="77"/>
        <end position="98"/>
    </location>
</feature>
<evidence type="ECO:0000256" key="6">
    <source>
        <dbReference type="ARBA" id="ARBA00023136"/>
    </source>
</evidence>
<evidence type="ECO:0000256" key="1">
    <source>
        <dbReference type="ARBA" id="ARBA00004651"/>
    </source>
</evidence>
<sequence>MFSRKLRSTDTMWGYLFSAPFILTFLIFISYPLLLSLKLSFLDINILQPERAKFVGIGNYVAAVKDPLFWQSIFNVGYNQVIFIATSFAVAFMLAVLLKEITVGGSFFRTVYFLPVITSITVAMILLQYLANPAGPIQSLLMQWGWLDEGVFWTFSRWLPMPVLAIFNSWKWFGIQLVIFLGGMYAINPELYEAAEMDGAGWWRRLVSITVPLLKPQILFVLTVNLINGMQMFTEVFMNFDLYGGPYHSALTPVLYLYGQGFDRMDLGYAATLGLMLAIVISILTFLQWKLLNRQGSGR</sequence>
<dbReference type="RefSeq" id="WP_107726788.1">
    <property type="nucleotide sequence ID" value="NZ_PZZP01000001.1"/>
</dbReference>
<feature type="transmembrane region" description="Helical" evidence="7">
    <location>
        <begin position="267"/>
        <end position="289"/>
    </location>
</feature>
<evidence type="ECO:0000256" key="7">
    <source>
        <dbReference type="RuleBase" id="RU363032"/>
    </source>
</evidence>
<dbReference type="Pfam" id="PF00528">
    <property type="entry name" value="BPD_transp_1"/>
    <property type="match status" value="1"/>
</dbReference>
<keyword evidence="2 7" id="KW-0813">Transport</keyword>
<dbReference type="PANTHER" id="PTHR43227:SF11">
    <property type="entry name" value="BLL4140 PROTEIN"/>
    <property type="match status" value="1"/>
</dbReference>
<evidence type="ECO:0000256" key="4">
    <source>
        <dbReference type="ARBA" id="ARBA00022692"/>
    </source>
</evidence>
<comment type="subcellular location">
    <subcellularLocation>
        <location evidence="1 7">Cell membrane</location>
        <topology evidence="1 7">Multi-pass membrane protein</topology>
    </subcellularLocation>
</comment>
<feature type="transmembrane region" description="Helical" evidence="7">
    <location>
        <begin position="169"/>
        <end position="187"/>
    </location>
</feature>
<name>A0A2T4ZCN2_9BACL</name>
<feature type="transmembrane region" description="Helical" evidence="7">
    <location>
        <begin position="207"/>
        <end position="227"/>
    </location>
</feature>
<dbReference type="GO" id="GO:0005886">
    <property type="term" value="C:plasma membrane"/>
    <property type="evidence" value="ECO:0007669"/>
    <property type="project" value="UniProtKB-SubCell"/>
</dbReference>
<dbReference type="InterPro" id="IPR000515">
    <property type="entry name" value="MetI-like"/>
</dbReference>
<comment type="similarity">
    <text evidence="7">Belongs to the binding-protein-dependent transport system permease family.</text>
</comment>
<dbReference type="PROSITE" id="PS50928">
    <property type="entry name" value="ABC_TM1"/>
    <property type="match status" value="1"/>
</dbReference>
<reference evidence="9 10" key="1">
    <citation type="submission" date="2018-04" db="EMBL/GenBank/DDBJ databases">
        <title>Genomic Encyclopedia of Archaeal and Bacterial Type Strains, Phase II (KMG-II): from individual species to whole genera.</title>
        <authorList>
            <person name="Goeker M."/>
        </authorList>
    </citation>
    <scope>NUCLEOTIDE SEQUENCE [LARGE SCALE GENOMIC DNA]</scope>
    <source>
        <strain evidence="9 10">DSM 45169</strain>
    </source>
</reference>
<dbReference type="PANTHER" id="PTHR43227">
    <property type="entry name" value="BLL4140 PROTEIN"/>
    <property type="match status" value="1"/>
</dbReference>
<evidence type="ECO:0000313" key="9">
    <source>
        <dbReference type="EMBL" id="PTM59646.1"/>
    </source>
</evidence>
<keyword evidence="3" id="KW-1003">Cell membrane</keyword>
<evidence type="ECO:0000256" key="5">
    <source>
        <dbReference type="ARBA" id="ARBA00022989"/>
    </source>
</evidence>
<protein>
    <submittedName>
        <fullName evidence="9">Carbohydrate ABC transporter membrane protein 1 (CUT1 family)</fullName>
    </submittedName>
</protein>
<dbReference type="Gene3D" id="1.10.3720.10">
    <property type="entry name" value="MetI-like"/>
    <property type="match status" value="1"/>
</dbReference>
<dbReference type="InterPro" id="IPR035906">
    <property type="entry name" value="MetI-like_sf"/>
</dbReference>
<proteinExistence type="inferred from homology"/>
<dbReference type="SUPFAM" id="SSF161098">
    <property type="entry name" value="MetI-like"/>
    <property type="match status" value="1"/>
</dbReference>
<dbReference type="InterPro" id="IPR050809">
    <property type="entry name" value="UgpAE/MalFG_permease"/>
</dbReference>
<comment type="caution">
    <text evidence="9">The sequence shown here is derived from an EMBL/GenBank/DDBJ whole genome shotgun (WGS) entry which is preliminary data.</text>
</comment>
<evidence type="ECO:0000256" key="3">
    <source>
        <dbReference type="ARBA" id="ARBA00022475"/>
    </source>
</evidence>
<dbReference type="OrthoDB" id="9788108at2"/>
<feature type="transmembrane region" description="Helical" evidence="7">
    <location>
        <begin position="12"/>
        <end position="34"/>
    </location>
</feature>
<feature type="domain" description="ABC transmembrane type-1" evidence="8">
    <location>
        <begin position="77"/>
        <end position="288"/>
    </location>
</feature>
<dbReference type="AlphaFoldDB" id="A0A2T4ZCN2"/>
<dbReference type="CDD" id="cd06261">
    <property type="entry name" value="TM_PBP2"/>
    <property type="match status" value="1"/>
</dbReference>
<gene>
    <name evidence="9" type="ORF">C8J48_2275</name>
</gene>
<dbReference type="Proteomes" id="UP000241639">
    <property type="component" value="Unassembled WGS sequence"/>
</dbReference>
<accession>A0A2T4ZCN2</accession>
<keyword evidence="10" id="KW-1185">Reference proteome</keyword>
<organism evidence="9 10">
    <name type="scientific">Desmospora activa DSM 45169</name>
    <dbReference type="NCBI Taxonomy" id="1121389"/>
    <lineage>
        <taxon>Bacteria</taxon>
        <taxon>Bacillati</taxon>
        <taxon>Bacillota</taxon>
        <taxon>Bacilli</taxon>
        <taxon>Bacillales</taxon>
        <taxon>Thermoactinomycetaceae</taxon>
        <taxon>Desmospora</taxon>
    </lineage>
</organism>
<dbReference type="EMBL" id="PZZP01000001">
    <property type="protein sequence ID" value="PTM59646.1"/>
    <property type="molecule type" value="Genomic_DNA"/>
</dbReference>
<keyword evidence="5 7" id="KW-1133">Transmembrane helix</keyword>
<keyword evidence="4 7" id="KW-0812">Transmembrane</keyword>
<evidence type="ECO:0000256" key="2">
    <source>
        <dbReference type="ARBA" id="ARBA00022448"/>
    </source>
</evidence>